<gene>
    <name evidence="1" type="ORF">NC653_004221</name>
</gene>
<comment type="caution">
    <text evidence="1">The sequence shown here is derived from an EMBL/GenBank/DDBJ whole genome shotgun (WGS) entry which is preliminary data.</text>
</comment>
<protein>
    <submittedName>
        <fullName evidence="1">Uncharacterized protein</fullName>
    </submittedName>
</protein>
<sequence>MAVKDAPPTLVHEERPKSFFFPLFLPIGLK</sequence>
<keyword evidence="2" id="KW-1185">Reference proteome</keyword>
<dbReference type="AlphaFoldDB" id="A0AAD6RTI1"/>
<evidence type="ECO:0000313" key="1">
    <source>
        <dbReference type="EMBL" id="KAJ7014854.1"/>
    </source>
</evidence>
<accession>A0AAD6RTI1</accession>
<name>A0AAD6RTI1_9ROSI</name>
<proteinExistence type="predicted"/>
<dbReference type="EMBL" id="JAQIZT010000001">
    <property type="protein sequence ID" value="KAJ7014854.1"/>
    <property type="molecule type" value="Genomic_DNA"/>
</dbReference>
<evidence type="ECO:0000313" key="2">
    <source>
        <dbReference type="Proteomes" id="UP001164929"/>
    </source>
</evidence>
<dbReference type="Proteomes" id="UP001164929">
    <property type="component" value="Chromosome 1"/>
</dbReference>
<organism evidence="1 2">
    <name type="scientific">Populus alba x Populus x berolinensis</name>
    <dbReference type="NCBI Taxonomy" id="444605"/>
    <lineage>
        <taxon>Eukaryota</taxon>
        <taxon>Viridiplantae</taxon>
        <taxon>Streptophyta</taxon>
        <taxon>Embryophyta</taxon>
        <taxon>Tracheophyta</taxon>
        <taxon>Spermatophyta</taxon>
        <taxon>Magnoliopsida</taxon>
        <taxon>eudicotyledons</taxon>
        <taxon>Gunneridae</taxon>
        <taxon>Pentapetalae</taxon>
        <taxon>rosids</taxon>
        <taxon>fabids</taxon>
        <taxon>Malpighiales</taxon>
        <taxon>Salicaceae</taxon>
        <taxon>Saliceae</taxon>
        <taxon>Populus</taxon>
    </lineage>
</organism>
<reference evidence="1 2" key="1">
    <citation type="journal article" date="2023" name="Mol. Ecol. Resour.">
        <title>Chromosome-level genome assembly of a triploid poplar Populus alba 'Berolinensis'.</title>
        <authorList>
            <person name="Chen S."/>
            <person name="Yu Y."/>
            <person name="Wang X."/>
            <person name="Wang S."/>
            <person name="Zhang T."/>
            <person name="Zhou Y."/>
            <person name="He R."/>
            <person name="Meng N."/>
            <person name="Wang Y."/>
            <person name="Liu W."/>
            <person name="Liu Z."/>
            <person name="Liu J."/>
            <person name="Guo Q."/>
            <person name="Huang H."/>
            <person name="Sederoff R.R."/>
            <person name="Wang G."/>
            <person name="Qu G."/>
            <person name="Chen S."/>
        </authorList>
    </citation>
    <scope>NUCLEOTIDE SEQUENCE [LARGE SCALE GENOMIC DNA]</scope>
    <source>
        <strain evidence="1">SC-2020</strain>
    </source>
</reference>